<evidence type="ECO:0000256" key="1">
    <source>
        <dbReference type="ARBA" id="ARBA00001947"/>
    </source>
</evidence>
<feature type="compositionally biased region" description="Polar residues" evidence="5">
    <location>
        <begin position="465"/>
        <end position="479"/>
    </location>
</feature>
<dbReference type="Pfam" id="PF24827">
    <property type="entry name" value="AstE_AspA_cat"/>
    <property type="match status" value="1"/>
</dbReference>
<dbReference type="PANTHER" id="PTHR37326:SF2">
    <property type="entry name" value="SUCCINYLGLUTAMATE DESUCCINYLASE_ASPARTOACYLASE FAMILY PROTEIN"/>
    <property type="match status" value="1"/>
</dbReference>
<evidence type="ECO:0000313" key="8">
    <source>
        <dbReference type="Proteomes" id="UP001557484"/>
    </source>
</evidence>
<evidence type="ECO:0000256" key="2">
    <source>
        <dbReference type="ARBA" id="ARBA00022723"/>
    </source>
</evidence>
<dbReference type="RefSeq" id="WP_368375341.1">
    <property type="nucleotide sequence ID" value="NZ_JBFRYB010000001.1"/>
</dbReference>
<feature type="compositionally biased region" description="Polar residues" evidence="5">
    <location>
        <begin position="486"/>
        <end position="495"/>
    </location>
</feature>
<dbReference type="EMBL" id="JBFRYB010000001">
    <property type="protein sequence ID" value="MEX1665235.1"/>
    <property type="molecule type" value="Genomic_DNA"/>
</dbReference>
<protein>
    <submittedName>
        <fullName evidence="7">Succinylglutamate desuccinylase/aspartoacylase family protein</fullName>
    </submittedName>
</protein>
<evidence type="ECO:0000259" key="6">
    <source>
        <dbReference type="Pfam" id="PF24827"/>
    </source>
</evidence>
<reference evidence="7 8" key="1">
    <citation type="journal article" date="2011" name="Int. J. Syst. Evol. Microbiol.">
        <title>Zhongshania antarctica gen. nov., sp. nov. and Zhongshania guokunii sp. nov., gammaproteobacteria respectively isolated from coastal attached (fast) ice and surface seawater of the Antarctic.</title>
        <authorList>
            <person name="Li H.J."/>
            <person name="Zhang X.Y."/>
            <person name="Chen C.X."/>
            <person name="Zhang Y.J."/>
            <person name="Gao Z.M."/>
            <person name="Yu Y."/>
            <person name="Chen X.L."/>
            <person name="Chen B."/>
            <person name="Zhang Y.Z."/>
        </authorList>
    </citation>
    <scope>NUCLEOTIDE SEQUENCE [LARGE SCALE GENOMIC DNA]</scope>
    <source>
        <strain evidence="7 8">R06B22</strain>
    </source>
</reference>
<proteinExistence type="predicted"/>
<accession>A0ABV3TUH0</accession>
<name>A0ABV3TUH0_9GAMM</name>
<keyword evidence="8" id="KW-1185">Reference proteome</keyword>
<dbReference type="InterPro" id="IPR053138">
    <property type="entry name" value="N-alpha-Ac-DABA_deacetylase"/>
</dbReference>
<sequence length="506" mass="54393">MLTTTNGVTRGIMQRLFIILIALGLQLVTLTAVANEQAPKSLNESHALNASTVSEITNIEGTTFTSNRRKDNVLNTDFDKNAAGQPSSEVAFTLLGQDILRGSFERLYWTAGQAIAGLAMPTPILVAAGNKPGPTLCLTAAVHGDELNGVEAIRRVMFSLESDKLNGVVIGVPIVNMHGFRRTSRYLPDRRDLNRYFPGDPKGSSAGRIAHSFFNEVITHCDRLIDIHTGSFHRTNLTQLRGNLGKESVFQFSKMFHDVTVLDGAGAPGTLRRAAVDAGIPAVTLEAGEPLRLQLKEVIQSVNGIKAVMHHLGMIDQKPNRAPKQNVFYKSTWLRADQSGVFLTEAKLGQNVKKGDILGTVTDPITNRSSVIRSNVDGQIIGLALNQMVMPGFAAYHVGIATDQKKVAADKVADSVVAEALEPVAENMKEVAREAAQTAARTSNDPATVGAAARKAVQNAARNASQLVDQPASDVNKNAAQRGGSRATTESISSERPNDELEEHPE</sequence>
<evidence type="ECO:0000313" key="7">
    <source>
        <dbReference type="EMBL" id="MEX1665235.1"/>
    </source>
</evidence>
<evidence type="ECO:0000256" key="4">
    <source>
        <dbReference type="ARBA" id="ARBA00022833"/>
    </source>
</evidence>
<evidence type="ECO:0000256" key="3">
    <source>
        <dbReference type="ARBA" id="ARBA00022801"/>
    </source>
</evidence>
<dbReference type="Gene3D" id="3.40.630.10">
    <property type="entry name" value="Zn peptidases"/>
    <property type="match status" value="1"/>
</dbReference>
<feature type="compositionally biased region" description="Low complexity" evidence="5">
    <location>
        <begin position="451"/>
        <end position="464"/>
    </location>
</feature>
<gene>
    <name evidence="7" type="ORF">AB4875_07025</name>
</gene>
<organism evidence="7 8">
    <name type="scientific">Zhongshania arctica</name>
    <dbReference type="NCBI Taxonomy" id="3238302"/>
    <lineage>
        <taxon>Bacteria</taxon>
        <taxon>Pseudomonadati</taxon>
        <taxon>Pseudomonadota</taxon>
        <taxon>Gammaproteobacteria</taxon>
        <taxon>Cellvibrionales</taxon>
        <taxon>Spongiibacteraceae</taxon>
        <taxon>Zhongshania</taxon>
    </lineage>
</organism>
<keyword evidence="4" id="KW-0862">Zinc</keyword>
<feature type="domain" description="Succinylglutamate desuccinylase/Aspartoacylase catalytic" evidence="6">
    <location>
        <begin position="132"/>
        <end position="312"/>
    </location>
</feature>
<dbReference type="InterPro" id="IPR055438">
    <property type="entry name" value="AstE_AspA_cat"/>
</dbReference>
<dbReference type="PANTHER" id="PTHR37326">
    <property type="entry name" value="BLL3975 PROTEIN"/>
    <property type="match status" value="1"/>
</dbReference>
<keyword evidence="3" id="KW-0378">Hydrolase</keyword>
<comment type="caution">
    <text evidence="7">The sequence shown here is derived from an EMBL/GenBank/DDBJ whole genome shotgun (WGS) entry which is preliminary data.</text>
</comment>
<keyword evidence="2" id="KW-0479">Metal-binding</keyword>
<evidence type="ECO:0000256" key="5">
    <source>
        <dbReference type="SAM" id="MobiDB-lite"/>
    </source>
</evidence>
<feature type="region of interest" description="Disordered" evidence="5">
    <location>
        <begin position="435"/>
        <end position="506"/>
    </location>
</feature>
<dbReference type="Proteomes" id="UP001557484">
    <property type="component" value="Unassembled WGS sequence"/>
</dbReference>
<dbReference type="SUPFAM" id="SSF53187">
    <property type="entry name" value="Zn-dependent exopeptidases"/>
    <property type="match status" value="1"/>
</dbReference>
<comment type="cofactor">
    <cofactor evidence="1">
        <name>Zn(2+)</name>
        <dbReference type="ChEBI" id="CHEBI:29105"/>
    </cofactor>
</comment>
<dbReference type="CDD" id="cd06251">
    <property type="entry name" value="M14_ASTE_ASPA-like"/>
    <property type="match status" value="1"/>
</dbReference>
<feature type="compositionally biased region" description="Basic and acidic residues" evidence="5">
    <location>
        <begin position="496"/>
        <end position="506"/>
    </location>
</feature>